<evidence type="ECO:0000256" key="6">
    <source>
        <dbReference type="SAM" id="SignalP"/>
    </source>
</evidence>
<keyword evidence="4 5" id="KW-0720">Serine protease</keyword>
<dbReference type="InterPro" id="IPR015500">
    <property type="entry name" value="Peptidase_S8_subtilisin-rel"/>
</dbReference>
<feature type="chain" id="PRO_5047067154" evidence="6">
    <location>
        <begin position="29"/>
        <end position="1119"/>
    </location>
</feature>
<keyword evidence="9" id="KW-1185">Reference proteome</keyword>
<dbReference type="PRINTS" id="PR00723">
    <property type="entry name" value="SUBTILISIN"/>
</dbReference>
<evidence type="ECO:0000256" key="3">
    <source>
        <dbReference type="ARBA" id="ARBA00022801"/>
    </source>
</evidence>
<evidence type="ECO:0000256" key="4">
    <source>
        <dbReference type="ARBA" id="ARBA00022825"/>
    </source>
</evidence>
<evidence type="ECO:0000313" key="9">
    <source>
        <dbReference type="Proteomes" id="UP001595699"/>
    </source>
</evidence>
<dbReference type="RefSeq" id="WP_205122068.1">
    <property type="nucleotide sequence ID" value="NZ_JAFBCM010000001.1"/>
</dbReference>
<keyword evidence="2 5" id="KW-0645">Protease</keyword>
<dbReference type="PANTHER" id="PTHR43399">
    <property type="entry name" value="SUBTILISIN-RELATED"/>
    <property type="match status" value="1"/>
</dbReference>
<protein>
    <submittedName>
        <fullName evidence="8">S8 family serine peptidase</fullName>
    </submittedName>
</protein>
<feature type="domain" description="Peptidase S8/S53" evidence="7">
    <location>
        <begin position="218"/>
        <end position="480"/>
    </location>
</feature>
<dbReference type="SUPFAM" id="SSF52743">
    <property type="entry name" value="Subtilisin-like"/>
    <property type="match status" value="1"/>
</dbReference>
<dbReference type="CDD" id="cd07487">
    <property type="entry name" value="Peptidases_S8_1"/>
    <property type="match status" value="1"/>
</dbReference>
<feature type="active site" description="Charge relay system" evidence="5">
    <location>
        <position position="435"/>
    </location>
</feature>
<accession>A0ABV7Y2V1</accession>
<dbReference type="EMBL" id="JBHRZH010000001">
    <property type="protein sequence ID" value="MFC3759553.1"/>
    <property type="molecule type" value="Genomic_DNA"/>
</dbReference>
<evidence type="ECO:0000313" key="8">
    <source>
        <dbReference type="EMBL" id="MFC3759553.1"/>
    </source>
</evidence>
<dbReference type="PANTHER" id="PTHR43399:SF4">
    <property type="entry name" value="CELL WALL-ASSOCIATED PROTEASE"/>
    <property type="match status" value="1"/>
</dbReference>
<feature type="active site" description="Charge relay system" evidence="5">
    <location>
        <position position="259"/>
    </location>
</feature>
<feature type="signal peptide" evidence="6">
    <location>
        <begin position="1"/>
        <end position="28"/>
    </location>
</feature>
<name>A0ABV7Y2V1_9ACTN</name>
<reference evidence="9" key="1">
    <citation type="journal article" date="2019" name="Int. J. Syst. Evol. Microbiol.">
        <title>The Global Catalogue of Microorganisms (GCM) 10K type strain sequencing project: providing services to taxonomists for standard genome sequencing and annotation.</title>
        <authorList>
            <consortium name="The Broad Institute Genomics Platform"/>
            <consortium name="The Broad Institute Genome Sequencing Center for Infectious Disease"/>
            <person name="Wu L."/>
            <person name="Ma J."/>
        </authorList>
    </citation>
    <scope>NUCLEOTIDE SEQUENCE [LARGE SCALE GENOMIC DNA]</scope>
    <source>
        <strain evidence="9">CGMCC 4.7241</strain>
    </source>
</reference>
<dbReference type="InterPro" id="IPR023828">
    <property type="entry name" value="Peptidase_S8_Ser-AS"/>
</dbReference>
<dbReference type="InterPro" id="IPR013783">
    <property type="entry name" value="Ig-like_fold"/>
</dbReference>
<feature type="active site" description="Charge relay system" evidence="5">
    <location>
        <position position="227"/>
    </location>
</feature>
<keyword evidence="6" id="KW-0732">Signal</keyword>
<dbReference type="InterPro" id="IPR051048">
    <property type="entry name" value="Peptidase_S8/S53_subtilisin"/>
</dbReference>
<dbReference type="Proteomes" id="UP001595699">
    <property type="component" value="Unassembled WGS sequence"/>
</dbReference>
<evidence type="ECO:0000259" key="7">
    <source>
        <dbReference type="Pfam" id="PF00082"/>
    </source>
</evidence>
<dbReference type="Gene3D" id="2.60.40.10">
    <property type="entry name" value="Immunoglobulins"/>
    <property type="match status" value="1"/>
</dbReference>
<comment type="caution">
    <text evidence="8">The sequence shown here is derived from an EMBL/GenBank/DDBJ whole genome shotgun (WGS) entry which is preliminary data.</text>
</comment>
<keyword evidence="3 5" id="KW-0378">Hydrolase</keyword>
<dbReference type="Pfam" id="PF00082">
    <property type="entry name" value="Peptidase_S8"/>
    <property type="match status" value="1"/>
</dbReference>
<gene>
    <name evidence="8" type="ORF">ACFOUW_01760</name>
</gene>
<dbReference type="PROSITE" id="PS00138">
    <property type="entry name" value="SUBTILASE_SER"/>
    <property type="match status" value="1"/>
</dbReference>
<evidence type="ECO:0000256" key="2">
    <source>
        <dbReference type="ARBA" id="ARBA00022670"/>
    </source>
</evidence>
<sequence length="1119" mass="117549">MSRTRRIAAVATTLALLIVALGQTNAQAAEPERGGPDTGLVGQVTLVTGHVVQVARGPNGRLAATVEAPDNRDADVLSFIDGDGDLHVLPREILPLLQADRIDRRLFNVSDLVAQGYDDKRRSTIPLIVEYPDATSATAVQAKARTLSAAGATKTRAFGHADAVAVAVPKDDADGFWSASKAMNDADKIWLDGKVKVTLEQSVPLIGAPPAWAAGYDGEGTKVAVLDTGYDPTHPDLAGKVSAERDFTGGTSAVDGHGHGTHVAATVAGSGAASEGRRKGVAPAADLMVGKVLGDDGFGDESWIIAGMEWAAAGGAKVVSMSLGGDPTDGTDLLSRAVDSLTTDTGTLFVVAAGNYGPGSGTVSTPGSATTALTVGATDKSDELADFSSRGPRLGDAAVKPELTAPGVNIVAARAAGTSLGSVVDEQYTSVSGTSMATPHVAGAAAILVQRHPTWTPAQLKAALVGSAKAPTSGTVFGHGSGRLDVPAALNANVIAEPSTLTFGFVPWPPTGTAPVERKATYRNTGTAPVTLDLALSAAYTAGGQLPAGAATVTPAQVVVPAGGTAEATVTVKPELVEAGDVSGLLVATGGGATVRTPWSYAEEDPHYDLTVDAIGSNGKSSTGWAMIWTKSFGFYYYAMSFDGTGPKTMRLPAGDDYMVLGGVTTEDANGTILAETVDGTPQLALTENRTVTLDARRGNPLSFRTPRASTPTQLQLGWKRWYDDGDHMDAQLMYSGKVPQLAVAPSAPVRAGEFEFVAGGRLVRPGSAPGRSPYVYDLLVPTADRLPASGTFRITSRDLTTIDTTFVGVGADGRTTRESRVGFSERGSLRVTGLTPVVAEPRRTDYVSANGTRWGSMVRLPTARADKVPVMWSNYRTYRPGSKSSERWWGAPYTVGTDSEFSITDVYRRENSLNVLLRDYQDGVPGHWGDSYLNQDQHQSVSSRIYRGDELLAEAPRGSVDVDGLPPEPATYRFVHTIRRQGPVWTSSSFSESDWTFRSAYEGDTSWPPRGIPLLDLDWAVPTDSSNTAPPGRPFAIDLQARHVRGLQAGTLEPAKLSLSYDDGTTWQSVPLRPRGNGRYTAVLVHAAKPGWVSLRGEVSDSVGGTLKQTTIRAYRLR</sequence>
<proteinExistence type="inferred from homology"/>
<comment type="similarity">
    <text evidence="1 5">Belongs to the peptidase S8 family.</text>
</comment>
<dbReference type="InterPro" id="IPR000209">
    <property type="entry name" value="Peptidase_S8/S53_dom"/>
</dbReference>
<dbReference type="Gene3D" id="3.40.50.200">
    <property type="entry name" value="Peptidase S8/S53 domain"/>
    <property type="match status" value="1"/>
</dbReference>
<evidence type="ECO:0000256" key="1">
    <source>
        <dbReference type="ARBA" id="ARBA00011073"/>
    </source>
</evidence>
<dbReference type="PROSITE" id="PS51892">
    <property type="entry name" value="SUBTILASE"/>
    <property type="match status" value="1"/>
</dbReference>
<dbReference type="InterPro" id="IPR036852">
    <property type="entry name" value="Peptidase_S8/S53_dom_sf"/>
</dbReference>
<evidence type="ECO:0000256" key="5">
    <source>
        <dbReference type="PROSITE-ProRule" id="PRU01240"/>
    </source>
</evidence>
<organism evidence="8 9">
    <name type="scientific">Tenggerimyces flavus</name>
    <dbReference type="NCBI Taxonomy" id="1708749"/>
    <lineage>
        <taxon>Bacteria</taxon>
        <taxon>Bacillati</taxon>
        <taxon>Actinomycetota</taxon>
        <taxon>Actinomycetes</taxon>
        <taxon>Propionibacteriales</taxon>
        <taxon>Nocardioidaceae</taxon>
        <taxon>Tenggerimyces</taxon>
    </lineage>
</organism>